<dbReference type="InterPro" id="IPR036179">
    <property type="entry name" value="Ig-like_dom_sf"/>
</dbReference>
<dbReference type="InterPro" id="IPR013783">
    <property type="entry name" value="Ig-like_fold"/>
</dbReference>
<proteinExistence type="predicted"/>
<dbReference type="PANTHER" id="PTHR21261">
    <property type="entry name" value="BEAT PROTEIN"/>
    <property type="match status" value="1"/>
</dbReference>
<dbReference type="Proteomes" id="UP000886998">
    <property type="component" value="Unassembled WGS sequence"/>
</dbReference>
<dbReference type="OrthoDB" id="6417615at2759"/>
<evidence type="ECO:0000313" key="4">
    <source>
        <dbReference type="Proteomes" id="UP000886998"/>
    </source>
</evidence>
<feature type="domain" description="Ig-like" evidence="2">
    <location>
        <begin position="2"/>
        <end position="98"/>
    </location>
</feature>
<evidence type="ECO:0000259" key="2">
    <source>
        <dbReference type="PROSITE" id="PS50835"/>
    </source>
</evidence>
<accession>A0A8X6IGA2</accession>
<sequence>PPESSPLIYGEVTEYGDNLTVRCSSAKSKPAANLSWYVNDVLMDSATIRDTQEVIRHPDQLESSSSSISIPLTSHHLPPGDIRLTCAASIANVVTSVSEELLINRPMPEKVLELKNIGPVSPQFDLLMGMLVIWILFA</sequence>
<name>A0A8X6IGA2_9ARAC</name>
<protein>
    <recommendedName>
        <fullName evidence="2">Ig-like domain-containing protein</fullName>
    </recommendedName>
</protein>
<reference evidence="3" key="1">
    <citation type="submission" date="2020-08" db="EMBL/GenBank/DDBJ databases">
        <title>Multicomponent nature underlies the extraordinary mechanical properties of spider dragline silk.</title>
        <authorList>
            <person name="Kono N."/>
            <person name="Nakamura H."/>
            <person name="Mori M."/>
            <person name="Yoshida Y."/>
            <person name="Ohtoshi R."/>
            <person name="Malay A.D."/>
            <person name="Moran D.A.P."/>
            <person name="Tomita M."/>
            <person name="Numata K."/>
            <person name="Arakawa K."/>
        </authorList>
    </citation>
    <scope>NUCLEOTIDE SEQUENCE</scope>
</reference>
<dbReference type="Gene3D" id="2.60.40.10">
    <property type="entry name" value="Immunoglobulins"/>
    <property type="match status" value="1"/>
</dbReference>
<dbReference type="PANTHER" id="PTHR21261:SF15">
    <property type="entry name" value="BEATEN PATH IIIA, ISOFORM D-RELATED"/>
    <property type="match status" value="1"/>
</dbReference>
<dbReference type="PROSITE" id="PS50835">
    <property type="entry name" value="IG_LIKE"/>
    <property type="match status" value="1"/>
</dbReference>
<comment type="caution">
    <text evidence="3">The sequence shown here is derived from an EMBL/GenBank/DDBJ whole genome shotgun (WGS) entry which is preliminary data.</text>
</comment>
<dbReference type="Pfam" id="PF08205">
    <property type="entry name" value="C2-set_2"/>
    <property type="match status" value="1"/>
</dbReference>
<dbReference type="InterPro" id="IPR013162">
    <property type="entry name" value="CD80_C2-set"/>
</dbReference>
<dbReference type="EMBL" id="BMAV01025696">
    <property type="protein sequence ID" value="GFS43809.1"/>
    <property type="molecule type" value="Genomic_DNA"/>
</dbReference>
<keyword evidence="1" id="KW-1015">Disulfide bond</keyword>
<dbReference type="AlphaFoldDB" id="A0A8X6IGA2"/>
<dbReference type="SUPFAM" id="SSF48726">
    <property type="entry name" value="Immunoglobulin"/>
    <property type="match status" value="1"/>
</dbReference>
<organism evidence="3 4">
    <name type="scientific">Trichonephila inaurata madagascariensis</name>
    <dbReference type="NCBI Taxonomy" id="2747483"/>
    <lineage>
        <taxon>Eukaryota</taxon>
        <taxon>Metazoa</taxon>
        <taxon>Ecdysozoa</taxon>
        <taxon>Arthropoda</taxon>
        <taxon>Chelicerata</taxon>
        <taxon>Arachnida</taxon>
        <taxon>Araneae</taxon>
        <taxon>Araneomorphae</taxon>
        <taxon>Entelegynae</taxon>
        <taxon>Araneoidea</taxon>
        <taxon>Nephilidae</taxon>
        <taxon>Trichonephila</taxon>
        <taxon>Trichonephila inaurata</taxon>
    </lineage>
</organism>
<evidence type="ECO:0000313" key="3">
    <source>
        <dbReference type="EMBL" id="GFS43809.1"/>
    </source>
</evidence>
<gene>
    <name evidence="3" type="primary">AVEN_171130_1</name>
    <name evidence="3" type="ORF">TNIN_486181</name>
</gene>
<keyword evidence="4" id="KW-1185">Reference proteome</keyword>
<feature type="non-terminal residue" evidence="3">
    <location>
        <position position="138"/>
    </location>
</feature>
<dbReference type="InterPro" id="IPR007110">
    <property type="entry name" value="Ig-like_dom"/>
</dbReference>
<evidence type="ECO:0000256" key="1">
    <source>
        <dbReference type="ARBA" id="ARBA00023157"/>
    </source>
</evidence>